<gene>
    <name evidence="1" type="ORF">M404DRAFT_1006676</name>
</gene>
<organism evidence="1 2">
    <name type="scientific">Pisolithus tinctorius Marx 270</name>
    <dbReference type="NCBI Taxonomy" id="870435"/>
    <lineage>
        <taxon>Eukaryota</taxon>
        <taxon>Fungi</taxon>
        <taxon>Dikarya</taxon>
        <taxon>Basidiomycota</taxon>
        <taxon>Agaricomycotina</taxon>
        <taxon>Agaricomycetes</taxon>
        <taxon>Agaricomycetidae</taxon>
        <taxon>Boletales</taxon>
        <taxon>Sclerodermatineae</taxon>
        <taxon>Pisolithaceae</taxon>
        <taxon>Pisolithus</taxon>
    </lineage>
</organism>
<dbReference type="EMBL" id="KN832043">
    <property type="protein sequence ID" value="KIN96647.1"/>
    <property type="molecule type" value="Genomic_DNA"/>
</dbReference>
<evidence type="ECO:0000313" key="1">
    <source>
        <dbReference type="EMBL" id="KIN96647.1"/>
    </source>
</evidence>
<reference evidence="2" key="2">
    <citation type="submission" date="2015-01" db="EMBL/GenBank/DDBJ databases">
        <title>Evolutionary Origins and Diversification of the Mycorrhizal Mutualists.</title>
        <authorList>
            <consortium name="DOE Joint Genome Institute"/>
            <consortium name="Mycorrhizal Genomics Consortium"/>
            <person name="Kohler A."/>
            <person name="Kuo A."/>
            <person name="Nagy L.G."/>
            <person name="Floudas D."/>
            <person name="Copeland A."/>
            <person name="Barry K.W."/>
            <person name="Cichocki N."/>
            <person name="Veneault-Fourrey C."/>
            <person name="LaButti K."/>
            <person name="Lindquist E.A."/>
            <person name="Lipzen A."/>
            <person name="Lundell T."/>
            <person name="Morin E."/>
            <person name="Murat C."/>
            <person name="Riley R."/>
            <person name="Ohm R."/>
            <person name="Sun H."/>
            <person name="Tunlid A."/>
            <person name="Henrissat B."/>
            <person name="Grigoriev I.V."/>
            <person name="Hibbett D.S."/>
            <person name="Martin F."/>
        </authorList>
    </citation>
    <scope>NUCLEOTIDE SEQUENCE [LARGE SCALE GENOMIC DNA]</scope>
    <source>
        <strain evidence="2">Marx 270</strain>
    </source>
</reference>
<protein>
    <submittedName>
        <fullName evidence="1">Uncharacterized protein</fullName>
    </submittedName>
</protein>
<evidence type="ECO:0000313" key="2">
    <source>
        <dbReference type="Proteomes" id="UP000054217"/>
    </source>
</evidence>
<reference evidence="1 2" key="1">
    <citation type="submission" date="2014-04" db="EMBL/GenBank/DDBJ databases">
        <authorList>
            <consortium name="DOE Joint Genome Institute"/>
            <person name="Kuo A."/>
            <person name="Kohler A."/>
            <person name="Costa M.D."/>
            <person name="Nagy L.G."/>
            <person name="Floudas D."/>
            <person name="Copeland A."/>
            <person name="Barry K.W."/>
            <person name="Cichocki N."/>
            <person name="Veneault-Fourrey C."/>
            <person name="LaButti K."/>
            <person name="Lindquist E.A."/>
            <person name="Lipzen A."/>
            <person name="Lundell T."/>
            <person name="Morin E."/>
            <person name="Murat C."/>
            <person name="Sun H."/>
            <person name="Tunlid A."/>
            <person name="Henrissat B."/>
            <person name="Grigoriev I.V."/>
            <person name="Hibbett D.S."/>
            <person name="Martin F."/>
            <person name="Nordberg H.P."/>
            <person name="Cantor M.N."/>
            <person name="Hua S.X."/>
        </authorList>
    </citation>
    <scope>NUCLEOTIDE SEQUENCE [LARGE SCALE GENOMIC DNA]</scope>
    <source>
        <strain evidence="1 2">Marx 270</strain>
    </source>
</reference>
<dbReference type="AlphaFoldDB" id="A0A0C3IHZ5"/>
<dbReference type="InParanoid" id="A0A0C3IHZ5"/>
<sequence>MEYRHMRPYTSLQSCTSADIRLLSKPYGILGKLYRNASSVTTVVKYAVMGLPCV</sequence>
<name>A0A0C3IHZ5_PISTI</name>
<dbReference type="Proteomes" id="UP000054217">
    <property type="component" value="Unassembled WGS sequence"/>
</dbReference>
<dbReference type="HOGENOM" id="CLU_3051313_0_0_1"/>
<proteinExistence type="predicted"/>
<keyword evidence="2" id="KW-1185">Reference proteome</keyword>
<accession>A0A0C3IHZ5</accession>